<reference evidence="1" key="2">
    <citation type="journal article" date="2015" name="Fish Shellfish Immunol.">
        <title>Early steps in the European eel (Anguilla anguilla)-Vibrio vulnificus interaction in the gills: Role of the RtxA13 toxin.</title>
        <authorList>
            <person name="Callol A."/>
            <person name="Pajuelo D."/>
            <person name="Ebbesson L."/>
            <person name="Teles M."/>
            <person name="MacKenzie S."/>
            <person name="Amaro C."/>
        </authorList>
    </citation>
    <scope>NUCLEOTIDE SEQUENCE</scope>
</reference>
<sequence>MLQAWCTDLAILAFPLSSFLKI</sequence>
<proteinExistence type="predicted"/>
<accession>A0A0E9T0E2</accession>
<name>A0A0E9T0E2_ANGAN</name>
<dbReference type="EMBL" id="GBXM01062197">
    <property type="protein sequence ID" value="JAH46380.1"/>
    <property type="molecule type" value="Transcribed_RNA"/>
</dbReference>
<evidence type="ECO:0000313" key="1">
    <source>
        <dbReference type="EMBL" id="JAH46380.1"/>
    </source>
</evidence>
<protein>
    <submittedName>
        <fullName evidence="1">Uncharacterized protein</fullName>
    </submittedName>
</protein>
<organism evidence="1">
    <name type="scientific">Anguilla anguilla</name>
    <name type="common">European freshwater eel</name>
    <name type="synonym">Muraena anguilla</name>
    <dbReference type="NCBI Taxonomy" id="7936"/>
    <lineage>
        <taxon>Eukaryota</taxon>
        <taxon>Metazoa</taxon>
        <taxon>Chordata</taxon>
        <taxon>Craniata</taxon>
        <taxon>Vertebrata</taxon>
        <taxon>Euteleostomi</taxon>
        <taxon>Actinopterygii</taxon>
        <taxon>Neopterygii</taxon>
        <taxon>Teleostei</taxon>
        <taxon>Anguilliformes</taxon>
        <taxon>Anguillidae</taxon>
        <taxon>Anguilla</taxon>
    </lineage>
</organism>
<dbReference type="AlphaFoldDB" id="A0A0E9T0E2"/>
<reference evidence="1" key="1">
    <citation type="submission" date="2014-11" db="EMBL/GenBank/DDBJ databases">
        <authorList>
            <person name="Amaro Gonzalez C."/>
        </authorList>
    </citation>
    <scope>NUCLEOTIDE SEQUENCE</scope>
</reference>